<dbReference type="Gene3D" id="3.40.50.720">
    <property type="entry name" value="NAD(P)-binding Rossmann-like Domain"/>
    <property type="match status" value="2"/>
</dbReference>
<keyword evidence="1 3" id="KW-0560">Oxidoreductase</keyword>
<dbReference type="InterPro" id="IPR036291">
    <property type="entry name" value="NAD(P)-bd_dom_sf"/>
</dbReference>
<protein>
    <submittedName>
        <fullName evidence="6">Lactate dehydrogenase-like 2-hydroxyacid dehydrogenase</fullName>
    </submittedName>
</protein>
<evidence type="ECO:0000259" key="5">
    <source>
        <dbReference type="Pfam" id="PF02826"/>
    </source>
</evidence>
<dbReference type="Proteomes" id="UP001224781">
    <property type="component" value="Unassembled WGS sequence"/>
</dbReference>
<name>A0ABU0UQ40_9HYPH</name>
<dbReference type="Pfam" id="PF02826">
    <property type="entry name" value="2-Hacid_dh_C"/>
    <property type="match status" value="1"/>
</dbReference>
<dbReference type="InterPro" id="IPR050223">
    <property type="entry name" value="D-isomer_2-hydroxyacid_DH"/>
</dbReference>
<dbReference type="SUPFAM" id="SSF52283">
    <property type="entry name" value="Formate/glycerate dehydrogenase catalytic domain-like"/>
    <property type="match status" value="1"/>
</dbReference>
<dbReference type="RefSeq" id="WP_306934400.1">
    <property type="nucleotide sequence ID" value="NZ_JAUTBL010000002.1"/>
</dbReference>
<dbReference type="PANTHER" id="PTHR10996:SF178">
    <property type="entry name" value="2-HYDROXYACID DEHYDROGENASE YGL185C-RELATED"/>
    <property type="match status" value="1"/>
</dbReference>
<dbReference type="InterPro" id="IPR006140">
    <property type="entry name" value="D-isomer_DH_NAD-bd"/>
</dbReference>
<evidence type="ECO:0000256" key="1">
    <source>
        <dbReference type="ARBA" id="ARBA00023002"/>
    </source>
</evidence>
<dbReference type="Pfam" id="PF00389">
    <property type="entry name" value="2-Hacid_dh"/>
    <property type="match status" value="1"/>
</dbReference>
<evidence type="ECO:0000256" key="3">
    <source>
        <dbReference type="RuleBase" id="RU003719"/>
    </source>
</evidence>
<dbReference type="SUPFAM" id="SSF51735">
    <property type="entry name" value="NAD(P)-binding Rossmann-fold domains"/>
    <property type="match status" value="1"/>
</dbReference>
<keyword evidence="7" id="KW-1185">Reference proteome</keyword>
<evidence type="ECO:0000313" key="7">
    <source>
        <dbReference type="Proteomes" id="UP001224781"/>
    </source>
</evidence>
<sequence>MSDQKPVVLVPGKIHPRVLERFEGKVEVVSAPVGATPTISTDVAERVRAVAVSGSVNAAWIDGLPNLEIISNFGVGYDGVDAKHAAKRGIIVTNTPDVLNDEVADTTIALLINTVRRLYQAETYLREGKWVKEGPFALSPFSLRGRKVGLFGMGRIGQEIAKRLEPFKVEIGYHTRSKRDELSYTYYASLKEMATAVDILICIVPGTPETHKAINADILSALGPNGVFINVGRGSSVDEDALIKALQEGTLGGAGLDVFYSEPKVPEALLSFDNVSLLPHVASASVPTRNAMADLVADNILGWFAERKVLTPVPETPVKG</sequence>
<feature type="domain" description="D-isomer specific 2-hydroxyacid dehydrogenase catalytic" evidence="4">
    <location>
        <begin position="12"/>
        <end position="313"/>
    </location>
</feature>
<feature type="domain" description="D-isomer specific 2-hydroxyacid dehydrogenase NAD-binding" evidence="5">
    <location>
        <begin position="108"/>
        <end position="282"/>
    </location>
</feature>
<accession>A0ABU0UQ40</accession>
<reference evidence="6 7" key="1">
    <citation type="submission" date="2023-07" db="EMBL/GenBank/DDBJ databases">
        <title>Functional and genomic diversity of the sorghum phyllosphere microbiome.</title>
        <authorList>
            <person name="Shade A."/>
        </authorList>
    </citation>
    <scope>NUCLEOTIDE SEQUENCE [LARGE SCALE GENOMIC DNA]</scope>
    <source>
        <strain evidence="6 7">SORGH_AS_1126</strain>
    </source>
</reference>
<dbReference type="CDD" id="cd12156">
    <property type="entry name" value="HPPR"/>
    <property type="match status" value="1"/>
</dbReference>
<comment type="caution">
    <text evidence="6">The sequence shown here is derived from an EMBL/GenBank/DDBJ whole genome shotgun (WGS) entry which is preliminary data.</text>
</comment>
<dbReference type="EMBL" id="JAUTBL010000002">
    <property type="protein sequence ID" value="MDQ1187079.1"/>
    <property type="molecule type" value="Genomic_DNA"/>
</dbReference>
<dbReference type="InterPro" id="IPR006139">
    <property type="entry name" value="D-isomer_2_OHA_DH_cat_dom"/>
</dbReference>
<gene>
    <name evidence="6" type="ORF">QE408_004222</name>
</gene>
<proteinExistence type="inferred from homology"/>
<dbReference type="PANTHER" id="PTHR10996">
    <property type="entry name" value="2-HYDROXYACID DEHYDROGENASE-RELATED"/>
    <property type="match status" value="1"/>
</dbReference>
<organism evidence="6 7">
    <name type="scientific">Agrobacterium larrymoorei</name>
    <dbReference type="NCBI Taxonomy" id="160699"/>
    <lineage>
        <taxon>Bacteria</taxon>
        <taxon>Pseudomonadati</taxon>
        <taxon>Pseudomonadota</taxon>
        <taxon>Alphaproteobacteria</taxon>
        <taxon>Hyphomicrobiales</taxon>
        <taxon>Rhizobiaceae</taxon>
        <taxon>Rhizobium/Agrobacterium group</taxon>
        <taxon>Agrobacterium</taxon>
    </lineage>
</organism>
<evidence type="ECO:0000313" key="6">
    <source>
        <dbReference type="EMBL" id="MDQ1187079.1"/>
    </source>
</evidence>
<evidence type="ECO:0000259" key="4">
    <source>
        <dbReference type="Pfam" id="PF00389"/>
    </source>
</evidence>
<comment type="similarity">
    <text evidence="3">Belongs to the D-isomer specific 2-hydroxyacid dehydrogenase family.</text>
</comment>
<evidence type="ECO:0000256" key="2">
    <source>
        <dbReference type="ARBA" id="ARBA00023027"/>
    </source>
</evidence>
<keyword evidence="2" id="KW-0520">NAD</keyword>